<feature type="non-terminal residue" evidence="1">
    <location>
        <position position="54"/>
    </location>
</feature>
<dbReference type="Proteomes" id="UP000789901">
    <property type="component" value="Unassembled WGS sequence"/>
</dbReference>
<proteinExistence type="predicted"/>
<reference evidence="1 2" key="1">
    <citation type="submission" date="2021-06" db="EMBL/GenBank/DDBJ databases">
        <authorList>
            <person name="Kallberg Y."/>
            <person name="Tangrot J."/>
            <person name="Rosling A."/>
        </authorList>
    </citation>
    <scope>NUCLEOTIDE SEQUENCE [LARGE SCALE GENOMIC DNA]</scope>
    <source>
        <strain evidence="1 2">120-4 pot B 10/14</strain>
    </source>
</reference>
<organism evidence="1 2">
    <name type="scientific">Gigaspora margarita</name>
    <dbReference type="NCBI Taxonomy" id="4874"/>
    <lineage>
        <taxon>Eukaryota</taxon>
        <taxon>Fungi</taxon>
        <taxon>Fungi incertae sedis</taxon>
        <taxon>Mucoromycota</taxon>
        <taxon>Glomeromycotina</taxon>
        <taxon>Glomeromycetes</taxon>
        <taxon>Diversisporales</taxon>
        <taxon>Gigasporaceae</taxon>
        <taxon>Gigaspora</taxon>
    </lineage>
</organism>
<dbReference type="EMBL" id="CAJVQB010157820">
    <property type="protein sequence ID" value="CAG8856254.1"/>
    <property type="molecule type" value="Genomic_DNA"/>
</dbReference>
<accession>A0ABN7XQA8</accession>
<sequence length="54" mass="6098">YPKRAKGDNLTGKYESLEDKHKRDVVIDIRAIGATTEVKNKVENNGVIVMHKMS</sequence>
<keyword evidence="2" id="KW-1185">Reference proteome</keyword>
<comment type="caution">
    <text evidence="1">The sequence shown here is derived from an EMBL/GenBank/DDBJ whole genome shotgun (WGS) entry which is preliminary data.</text>
</comment>
<gene>
    <name evidence="1" type="ORF">GMARGA_LOCUS45075</name>
</gene>
<evidence type="ECO:0000313" key="2">
    <source>
        <dbReference type="Proteomes" id="UP000789901"/>
    </source>
</evidence>
<feature type="non-terminal residue" evidence="1">
    <location>
        <position position="1"/>
    </location>
</feature>
<evidence type="ECO:0000313" key="1">
    <source>
        <dbReference type="EMBL" id="CAG8856254.1"/>
    </source>
</evidence>
<protein>
    <submittedName>
        <fullName evidence="1">23757_t:CDS:1</fullName>
    </submittedName>
</protein>
<name>A0ABN7XQA8_GIGMA</name>